<accession>A0A4R7RLJ4</accession>
<reference evidence="1 2" key="1">
    <citation type="submission" date="2019-03" db="EMBL/GenBank/DDBJ databases">
        <title>Genomic Encyclopedia of Archaeal and Bacterial Type Strains, Phase II (KMG-II): from individual species to whole genera.</title>
        <authorList>
            <person name="Goeker M."/>
        </authorList>
    </citation>
    <scope>NUCLEOTIDE SEQUENCE [LARGE SCALE GENOMIC DNA]</scope>
    <source>
        <strain evidence="1 2">ATCC 25309</strain>
    </source>
</reference>
<comment type="caution">
    <text evidence="1">The sequence shown here is derived from an EMBL/GenBank/DDBJ whole genome shotgun (WGS) entry which is preliminary data.</text>
</comment>
<proteinExistence type="predicted"/>
<dbReference type="RefSeq" id="WP_243839022.1">
    <property type="nucleotide sequence ID" value="NZ_SOCA01000018.1"/>
</dbReference>
<evidence type="ECO:0000313" key="2">
    <source>
        <dbReference type="Proteomes" id="UP000295662"/>
    </source>
</evidence>
<dbReference type="EMBL" id="SOCA01000018">
    <property type="protein sequence ID" value="TDU62578.1"/>
    <property type="molecule type" value="Genomic_DNA"/>
</dbReference>
<protein>
    <recommendedName>
        <fullName evidence="3">HNH endonuclease</fullName>
    </recommendedName>
</protein>
<evidence type="ECO:0008006" key="3">
    <source>
        <dbReference type="Google" id="ProtNLM"/>
    </source>
</evidence>
<keyword evidence="2" id="KW-1185">Reference proteome</keyword>
<dbReference type="AlphaFoldDB" id="A0A4R7RLJ4"/>
<name>A0A4R7RLJ4_9BACT</name>
<dbReference type="Proteomes" id="UP000295662">
    <property type="component" value="Unassembled WGS sequence"/>
</dbReference>
<evidence type="ECO:0000313" key="1">
    <source>
        <dbReference type="EMBL" id="TDU62578.1"/>
    </source>
</evidence>
<organism evidence="1 2">
    <name type="scientific">Prosthecobacter fusiformis</name>
    <dbReference type="NCBI Taxonomy" id="48464"/>
    <lineage>
        <taxon>Bacteria</taxon>
        <taxon>Pseudomonadati</taxon>
        <taxon>Verrucomicrobiota</taxon>
        <taxon>Verrucomicrobiia</taxon>
        <taxon>Verrucomicrobiales</taxon>
        <taxon>Verrucomicrobiaceae</taxon>
        <taxon>Prosthecobacter</taxon>
    </lineage>
</organism>
<sequence>MEKKKGSKALILAFLLERVGAVVTSKQLQEASGGAAEWGRRVRELRDEEGYDILSHKDRAGLKPGEYILMSGKRRPAFKRGISKETRAIVLERNGYTCQMCGAAAGDADPFNPSRTIRLTLGHIMDKSKEGARILRPTCGLCAVTAMRGCKTRLPSSRIC</sequence>
<gene>
    <name evidence="1" type="ORF">EI77_04621</name>
</gene>